<dbReference type="SUPFAM" id="SSF58104">
    <property type="entry name" value="Methyl-accepting chemotaxis protein (MCP) signaling domain"/>
    <property type="match status" value="1"/>
</dbReference>
<dbReference type="STRING" id="1245526.SAMN05216580_0800"/>
<feature type="domain" description="Methyl-accepting transducer" evidence="12">
    <location>
        <begin position="307"/>
        <end position="536"/>
    </location>
</feature>
<dbReference type="NCBIfam" id="TIGR00229">
    <property type="entry name" value="sensory_box"/>
    <property type="match status" value="1"/>
</dbReference>
<evidence type="ECO:0000256" key="8">
    <source>
        <dbReference type="PROSITE-ProRule" id="PRU00284"/>
    </source>
</evidence>
<evidence type="ECO:0000313" key="15">
    <source>
        <dbReference type="EMBL" id="SDT97876.1"/>
    </source>
</evidence>
<feature type="coiled-coil region" evidence="9">
    <location>
        <begin position="437"/>
        <end position="475"/>
    </location>
</feature>
<dbReference type="Gene3D" id="3.30.450.20">
    <property type="entry name" value="PAS domain"/>
    <property type="match status" value="1"/>
</dbReference>
<sequence length="637" mass="69322">MRKSQPVTQHEYQIRDDQNLLSRTDLKGRITYAAPAFVEVSGYSHEELIGAPHSLVRHPDMPEQAFADLWQTIERGEIWSGLVKNRRKNGDYYWVRANVAPIIENGTLMGYSSVRVRPDEDERREAEAVYARLKAGDGRGIRLHRGQVVQSGLRSWLRHINPQALKTRLNGMIALNLLLLGLCAALSLFGFRRASEQLRQLDQLGGQQVDGMAALLATMQADQQSLLTAQLLLMLLVGGLMLGIGSLLLRNFLRELRASMTFAMQVATGNLAAQPPARSRSELGKLMDMLAIMRKSLSNIVIDVNRSLEVVRPAAQSIAHGSEDLSSRTEQQASSLQQTAASMEEITSTVQQNADNARQASQLADAAALEVRHSGSAMHEVVDRMGRITASSEKIAEIIRVIDSIAFQTNILALNASVEAARAGEHGRGFAVVAGEVRNLASRSASASAEIRQLIERSHQEVRGGEEQVRRAEESIGRVVEAVLKVNDIMGEISAASDEQTRGIAQINQAVAQMDNVTQRNSELVLNSARAAGAMQDQVSELSNAVAVLRLGGSGHEHVERETRLRAHHARRGHVEAPVHHASAWHKGHHHDADAPSLAAVQAASAPASAPRPAPPAATAKPAAPRKSAAEDDWEEF</sequence>
<keyword evidence="4 11" id="KW-1133">Transmembrane helix</keyword>
<feature type="region of interest" description="Disordered" evidence="10">
    <location>
        <begin position="599"/>
        <end position="637"/>
    </location>
</feature>
<comment type="similarity">
    <text evidence="7">Belongs to the methyl-accepting chemotaxis (MCP) protein family.</text>
</comment>
<feature type="compositionally biased region" description="Low complexity" evidence="10">
    <location>
        <begin position="617"/>
        <end position="627"/>
    </location>
</feature>
<protein>
    <submittedName>
        <fullName evidence="15">Methyl-accepting chemotaxis sensory transducer with Pas/Pac sensor</fullName>
    </submittedName>
</protein>
<evidence type="ECO:0000259" key="14">
    <source>
        <dbReference type="PROSITE" id="PS50885"/>
    </source>
</evidence>
<keyword evidence="3 11" id="KW-0812">Transmembrane</keyword>
<evidence type="ECO:0000256" key="2">
    <source>
        <dbReference type="ARBA" id="ARBA00022481"/>
    </source>
</evidence>
<keyword evidence="5 11" id="KW-0472">Membrane</keyword>
<dbReference type="InterPro" id="IPR035965">
    <property type="entry name" value="PAS-like_dom_sf"/>
</dbReference>
<keyword evidence="6 8" id="KW-0807">Transducer</keyword>
<reference evidence="16" key="1">
    <citation type="submission" date="2016-10" db="EMBL/GenBank/DDBJ databases">
        <authorList>
            <person name="Varghese N."/>
            <person name="Submissions S."/>
        </authorList>
    </citation>
    <scope>NUCLEOTIDE SEQUENCE [LARGE SCALE GENOMIC DNA]</scope>
    <source>
        <strain evidence="16">CCTCC 2012022</strain>
    </source>
</reference>
<dbReference type="PROSITE" id="PS50111">
    <property type="entry name" value="CHEMOTAXIS_TRANSDUC_2"/>
    <property type="match status" value="1"/>
</dbReference>
<dbReference type="PANTHER" id="PTHR43531">
    <property type="entry name" value="PROTEIN ICFG"/>
    <property type="match status" value="1"/>
</dbReference>
<evidence type="ECO:0000256" key="11">
    <source>
        <dbReference type="SAM" id="Phobius"/>
    </source>
</evidence>
<dbReference type="GO" id="GO:0004888">
    <property type="term" value="F:transmembrane signaling receptor activity"/>
    <property type="evidence" value="ECO:0007669"/>
    <property type="project" value="TreeGrafter"/>
</dbReference>
<evidence type="ECO:0000256" key="7">
    <source>
        <dbReference type="ARBA" id="ARBA00029447"/>
    </source>
</evidence>
<dbReference type="PROSITE" id="PS50112">
    <property type="entry name" value="PAS"/>
    <property type="match status" value="1"/>
</dbReference>
<name>A0A1H2ERV4_9GAMM</name>
<evidence type="ECO:0000256" key="1">
    <source>
        <dbReference type="ARBA" id="ARBA00004141"/>
    </source>
</evidence>
<feature type="domain" description="HAMP" evidence="14">
    <location>
        <begin position="250"/>
        <end position="302"/>
    </location>
</feature>
<evidence type="ECO:0000259" key="12">
    <source>
        <dbReference type="PROSITE" id="PS50111"/>
    </source>
</evidence>
<dbReference type="Gene3D" id="1.10.287.950">
    <property type="entry name" value="Methyl-accepting chemotaxis protein"/>
    <property type="match status" value="1"/>
</dbReference>
<dbReference type="PANTHER" id="PTHR43531:SF14">
    <property type="entry name" value="METHYL-ACCEPTING CHEMOTAXIS PROTEIN I-RELATED"/>
    <property type="match status" value="1"/>
</dbReference>
<dbReference type="GO" id="GO:0007165">
    <property type="term" value="P:signal transduction"/>
    <property type="evidence" value="ECO:0007669"/>
    <property type="project" value="UniProtKB-KW"/>
</dbReference>
<accession>A0A1H2ERV4</accession>
<dbReference type="Pfam" id="PF08447">
    <property type="entry name" value="PAS_3"/>
    <property type="match status" value="1"/>
</dbReference>
<dbReference type="InterPro" id="IPR000014">
    <property type="entry name" value="PAS"/>
</dbReference>
<proteinExistence type="inferred from homology"/>
<keyword evidence="16" id="KW-1185">Reference proteome</keyword>
<dbReference type="InterPro" id="IPR013655">
    <property type="entry name" value="PAS_fold_3"/>
</dbReference>
<evidence type="ECO:0000256" key="4">
    <source>
        <dbReference type="ARBA" id="ARBA00022989"/>
    </source>
</evidence>
<evidence type="ECO:0000313" key="16">
    <source>
        <dbReference type="Proteomes" id="UP000243063"/>
    </source>
</evidence>
<keyword evidence="2" id="KW-0488">Methylation</keyword>
<dbReference type="SUPFAM" id="SSF55785">
    <property type="entry name" value="PYP-like sensor domain (PAS domain)"/>
    <property type="match status" value="1"/>
</dbReference>
<dbReference type="InterPro" id="IPR004089">
    <property type="entry name" value="MCPsignal_dom"/>
</dbReference>
<dbReference type="InterPro" id="IPR003660">
    <property type="entry name" value="HAMP_dom"/>
</dbReference>
<dbReference type="FunFam" id="1.10.287.950:FF:000001">
    <property type="entry name" value="Methyl-accepting chemotaxis sensory transducer"/>
    <property type="match status" value="1"/>
</dbReference>
<dbReference type="GO" id="GO:0006935">
    <property type="term" value="P:chemotaxis"/>
    <property type="evidence" value="ECO:0007669"/>
    <property type="project" value="TreeGrafter"/>
</dbReference>
<feature type="region of interest" description="Disordered" evidence="10">
    <location>
        <begin position="319"/>
        <end position="342"/>
    </location>
</feature>
<gene>
    <name evidence="15" type="ORF">SAMN05216580_0800</name>
</gene>
<evidence type="ECO:0000256" key="5">
    <source>
        <dbReference type="ARBA" id="ARBA00023136"/>
    </source>
</evidence>
<dbReference type="SMART" id="SM00283">
    <property type="entry name" value="MA"/>
    <property type="match status" value="1"/>
</dbReference>
<comment type="subcellular location">
    <subcellularLocation>
        <location evidence="1">Membrane</location>
        <topology evidence="1">Multi-pass membrane protein</topology>
    </subcellularLocation>
</comment>
<dbReference type="RefSeq" id="WP_162274133.1">
    <property type="nucleotide sequence ID" value="NZ_LT629780.1"/>
</dbReference>
<dbReference type="CDD" id="cd00130">
    <property type="entry name" value="PAS"/>
    <property type="match status" value="1"/>
</dbReference>
<dbReference type="Pfam" id="PF00015">
    <property type="entry name" value="MCPsignal"/>
    <property type="match status" value="1"/>
</dbReference>
<feature type="compositionally biased region" description="Low complexity" evidence="10">
    <location>
        <begin position="331"/>
        <end position="342"/>
    </location>
</feature>
<dbReference type="AlphaFoldDB" id="A0A1H2ERV4"/>
<dbReference type="InterPro" id="IPR051310">
    <property type="entry name" value="MCP_chemotaxis"/>
</dbReference>
<keyword evidence="9" id="KW-0175">Coiled coil</keyword>
<dbReference type="InterPro" id="IPR001610">
    <property type="entry name" value="PAC"/>
</dbReference>
<feature type="domain" description="PAS" evidence="13">
    <location>
        <begin position="25"/>
        <end position="76"/>
    </location>
</feature>
<organism evidence="15 16">
    <name type="scientific">Geopseudomonas guangdongensis</name>
    <dbReference type="NCBI Taxonomy" id="1245526"/>
    <lineage>
        <taxon>Bacteria</taxon>
        <taxon>Pseudomonadati</taxon>
        <taxon>Pseudomonadota</taxon>
        <taxon>Gammaproteobacteria</taxon>
        <taxon>Pseudomonadales</taxon>
        <taxon>Pseudomonadaceae</taxon>
        <taxon>Geopseudomonas</taxon>
    </lineage>
</organism>
<dbReference type="Proteomes" id="UP000243063">
    <property type="component" value="Chromosome I"/>
</dbReference>
<dbReference type="SMART" id="SM00086">
    <property type="entry name" value="PAC"/>
    <property type="match status" value="1"/>
</dbReference>
<dbReference type="PROSITE" id="PS50885">
    <property type="entry name" value="HAMP"/>
    <property type="match status" value="1"/>
</dbReference>
<dbReference type="CDD" id="cd11386">
    <property type="entry name" value="MCP_signal"/>
    <property type="match status" value="1"/>
</dbReference>
<feature type="transmembrane region" description="Helical" evidence="11">
    <location>
        <begin position="173"/>
        <end position="191"/>
    </location>
</feature>
<dbReference type="GO" id="GO:0005886">
    <property type="term" value="C:plasma membrane"/>
    <property type="evidence" value="ECO:0007669"/>
    <property type="project" value="TreeGrafter"/>
</dbReference>
<evidence type="ECO:0000256" key="10">
    <source>
        <dbReference type="SAM" id="MobiDB-lite"/>
    </source>
</evidence>
<evidence type="ECO:0000256" key="3">
    <source>
        <dbReference type="ARBA" id="ARBA00022692"/>
    </source>
</evidence>
<evidence type="ECO:0000256" key="6">
    <source>
        <dbReference type="ARBA" id="ARBA00023224"/>
    </source>
</evidence>
<feature type="compositionally biased region" description="Low complexity" evidence="10">
    <location>
        <begin position="599"/>
        <end position="609"/>
    </location>
</feature>
<evidence type="ECO:0000256" key="9">
    <source>
        <dbReference type="SAM" id="Coils"/>
    </source>
</evidence>
<evidence type="ECO:0000259" key="13">
    <source>
        <dbReference type="PROSITE" id="PS50112"/>
    </source>
</evidence>
<feature type="transmembrane region" description="Helical" evidence="11">
    <location>
        <begin position="229"/>
        <end position="249"/>
    </location>
</feature>
<dbReference type="EMBL" id="LT629780">
    <property type="protein sequence ID" value="SDT97876.1"/>
    <property type="molecule type" value="Genomic_DNA"/>
</dbReference>